<geneLocation type="plasmid" evidence="2">
    <name>pP742501</name>
</geneLocation>
<dbReference type="KEGG" id="cyn:Cyan7425_5375"/>
<sequence length="131" mass="15125">MKLDELKSKAYALSGTSNVRQLKDKYEDIRALDMRRKSSWEAAIVIIEKHQQEFQDWLANPPDEYKELFAEIDGVTKAYSEKVSEIEEISSELLAIGDELEAMAEDYEDQADQLIENLQLTRQVARQAELN</sequence>
<accession>B8HYY6</accession>
<feature type="coiled-coil region" evidence="1">
    <location>
        <begin position="97"/>
        <end position="131"/>
    </location>
</feature>
<dbReference type="AlphaFoldDB" id="B8HYY6"/>
<dbReference type="HOGENOM" id="CLU_1924103_0_0_3"/>
<evidence type="ECO:0000256" key="1">
    <source>
        <dbReference type="SAM" id="Coils"/>
    </source>
</evidence>
<reference evidence="2" key="1">
    <citation type="submission" date="2009-01" db="EMBL/GenBank/DDBJ databases">
        <title>Complete sequence of plasmid1 Cyanothece sp. PCC 7425.</title>
        <authorList>
            <consortium name="US DOE Joint Genome Institute"/>
            <person name="Lucas S."/>
            <person name="Copeland A."/>
            <person name="Lapidus A."/>
            <person name="Glavina del Rio T."/>
            <person name="Dalin E."/>
            <person name="Tice H."/>
            <person name="Bruce D."/>
            <person name="Goodwin L."/>
            <person name="Pitluck S."/>
            <person name="Sims D."/>
            <person name="Meineke L."/>
            <person name="Brettin T."/>
            <person name="Detter J.C."/>
            <person name="Han C."/>
            <person name="Larimer F."/>
            <person name="Land M."/>
            <person name="Hauser L."/>
            <person name="Kyrpides N."/>
            <person name="Ovchinnikova G."/>
            <person name="Liberton M."/>
            <person name="Stoeckel J."/>
            <person name="Banerjee A."/>
            <person name="Singh A."/>
            <person name="Page L."/>
            <person name="Sato H."/>
            <person name="Zhao L."/>
            <person name="Sherman L."/>
            <person name="Pakrasi H."/>
            <person name="Richardson P."/>
        </authorList>
    </citation>
    <scope>NUCLEOTIDE SEQUENCE</scope>
    <source>
        <strain evidence="2">PCC 7425</strain>
        <plasmid evidence="2">pP742501</plasmid>
    </source>
</reference>
<dbReference type="OrthoDB" id="424860at2"/>
<proteinExistence type="predicted"/>
<dbReference type="EMBL" id="CP001345">
    <property type="protein sequence ID" value="ACL47634.1"/>
    <property type="molecule type" value="Genomic_DNA"/>
</dbReference>
<evidence type="ECO:0000313" key="2">
    <source>
        <dbReference type="EMBL" id="ACL47634.1"/>
    </source>
</evidence>
<keyword evidence="1" id="KW-0175">Coiled coil</keyword>
<protein>
    <submittedName>
        <fullName evidence="2">Uncharacterized protein</fullName>
    </submittedName>
</protein>
<name>B8HYY6_CYAP4</name>
<organism evidence="2">
    <name type="scientific">Cyanothece sp. (strain PCC 7425 / ATCC 29141)</name>
    <dbReference type="NCBI Taxonomy" id="395961"/>
    <lineage>
        <taxon>Bacteria</taxon>
        <taxon>Bacillati</taxon>
        <taxon>Cyanobacteriota</taxon>
        <taxon>Cyanophyceae</taxon>
        <taxon>Gomontiellales</taxon>
        <taxon>Cyanothecaceae</taxon>
        <taxon>Cyanothece</taxon>
    </lineage>
</organism>
<keyword evidence="2" id="KW-0614">Plasmid</keyword>
<gene>
    <name evidence="2" type="ordered locus">Cyan7425_5375</name>
</gene>